<evidence type="ECO:0000313" key="3">
    <source>
        <dbReference type="Proteomes" id="UP000694726"/>
    </source>
</evidence>
<organism evidence="2 3">
    <name type="scientific">Sus scrofa</name>
    <name type="common">Pig</name>
    <dbReference type="NCBI Taxonomy" id="9823"/>
    <lineage>
        <taxon>Eukaryota</taxon>
        <taxon>Metazoa</taxon>
        <taxon>Chordata</taxon>
        <taxon>Craniata</taxon>
        <taxon>Vertebrata</taxon>
        <taxon>Euteleostomi</taxon>
        <taxon>Mammalia</taxon>
        <taxon>Eutheria</taxon>
        <taxon>Laurasiatheria</taxon>
        <taxon>Artiodactyla</taxon>
        <taxon>Suina</taxon>
        <taxon>Suidae</taxon>
        <taxon>Sus</taxon>
    </lineage>
</organism>
<dbReference type="Ensembl" id="ENSSSCT00060072172.1">
    <property type="protein sequence ID" value="ENSSSCP00060031137.1"/>
    <property type="gene ID" value="ENSSSCG00060053016.1"/>
</dbReference>
<dbReference type="Proteomes" id="UP000694723">
    <property type="component" value="Unplaced"/>
</dbReference>
<feature type="transmembrane region" description="Helical" evidence="1">
    <location>
        <begin position="12"/>
        <end position="30"/>
    </location>
</feature>
<dbReference type="AlphaFoldDB" id="A0A8D0LQK6"/>
<keyword evidence="1" id="KW-0472">Membrane</keyword>
<dbReference type="Proteomes" id="UP000694571">
    <property type="component" value="Unplaced"/>
</dbReference>
<name>A0A8D0LQK6_PIG</name>
<protein>
    <submittedName>
        <fullName evidence="2">Uncharacterized protein</fullName>
    </submittedName>
</protein>
<dbReference type="Ensembl" id="ENSSSCT00050076358.1">
    <property type="protein sequence ID" value="ENSSSCP00050032910.1"/>
    <property type="gene ID" value="ENSSSCG00050055987.1"/>
</dbReference>
<evidence type="ECO:0000256" key="1">
    <source>
        <dbReference type="SAM" id="Phobius"/>
    </source>
</evidence>
<dbReference type="Proteomes" id="UP000694722">
    <property type="component" value="Unplaced"/>
</dbReference>
<evidence type="ECO:0000313" key="2">
    <source>
        <dbReference type="Ensembl" id="ENSSSCP00015037135.1"/>
    </source>
</evidence>
<reference evidence="2" key="1">
    <citation type="submission" date="2025-05" db="UniProtKB">
        <authorList>
            <consortium name="Ensembl"/>
        </authorList>
    </citation>
    <scope>IDENTIFICATION</scope>
</reference>
<keyword evidence="1" id="KW-1133">Transmembrane helix</keyword>
<dbReference type="Proteomes" id="UP000694726">
    <property type="component" value="Unplaced"/>
</dbReference>
<accession>A0A8D0LQK6</accession>
<sequence length="68" mass="7331">MSSAYSENFTSSLPIWIHFIFCLIAVARTSNTMLNKSGESGHPCLVPDFSGKAFSFSPLSIIFAVGLS</sequence>
<proteinExistence type="predicted"/>
<dbReference type="Proteomes" id="UP000694570">
    <property type="component" value="Unplaced"/>
</dbReference>
<dbReference type="Ensembl" id="ENSSSCT00040085746.1">
    <property type="protein sequence ID" value="ENSSSCP00040037546.1"/>
    <property type="gene ID" value="ENSSSCG00040062915.1"/>
</dbReference>
<dbReference type="Ensembl" id="ENSSSCT00015090771.1">
    <property type="protein sequence ID" value="ENSSSCP00015037135.1"/>
    <property type="gene ID" value="ENSSSCG00015067773.1"/>
</dbReference>
<dbReference type="Ensembl" id="ENSSSCT00030068538.1">
    <property type="protein sequence ID" value="ENSSSCP00030031311.1"/>
    <property type="gene ID" value="ENSSSCG00030049139.1"/>
</dbReference>
<keyword evidence="1" id="KW-0812">Transmembrane</keyword>